<evidence type="ECO:0000313" key="3">
    <source>
        <dbReference type="Proteomes" id="UP000177269"/>
    </source>
</evidence>
<dbReference type="AlphaFoldDB" id="A0A1G2P2E1"/>
<dbReference type="EMBL" id="MHSK01000024">
    <property type="protein sequence ID" value="OHA41879.1"/>
    <property type="molecule type" value="Genomic_DNA"/>
</dbReference>
<dbReference type="CDD" id="cd02440">
    <property type="entry name" value="AdoMet_MTases"/>
    <property type="match status" value="1"/>
</dbReference>
<gene>
    <name evidence="2" type="ORF">A3G52_03530</name>
</gene>
<comment type="caution">
    <text evidence="2">The sequence shown here is derived from an EMBL/GenBank/DDBJ whole genome shotgun (WGS) entry which is preliminary data.</text>
</comment>
<dbReference type="Gene3D" id="3.40.50.150">
    <property type="entry name" value="Vaccinia Virus protein VP39"/>
    <property type="match status" value="1"/>
</dbReference>
<evidence type="ECO:0000259" key="1">
    <source>
        <dbReference type="Pfam" id="PF08241"/>
    </source>
</evidence>
<sequence length="276" mass="31729">MNRLLNMMDNKQFDDKWKEASGGAPFEERSVFVPFGDRPKTQRQFILHSEFEYISSLAKKHRVKEAIEIGCGRGTIALYLNKYLGVSVVAADISDEAVNLARENFSLHKGEGKVIMADAGHLPFPEATFDMTVSIGLLEHLEDYTSLIQEQYRVLKSGGIMVSLNIPKKNSIQVLNNIYRFFLNLLGFSTFLKKDYFRNSDTPEMYSKIAKEAGFIEVETFYCNPFPLFTPIPKFCERILVVLYRLIYGTRRLFMKYPFKGSQLLSQEHFLVGIKK</sequence>
<evidence type="ECO:0000313" key="2">
    <source>
        <dbReference type="EMBL" id="OHA41879.1"/>
    </source>
</evidence>
<name>A0A1G2P2E1_9BACT</name>
<dbReference type="SUPFAM" id="SSF53335">
    <property type="entry name" value="S-adenosyl-L-methionine-dependent methyltransferases"/>
    <property type="match status" value="1"/>
</dbReference>
<feature type="domain" description="Methyltransferase type 11" evidence="1">
    <location>
        <begin position="68"/>
        <end position="162"/>
    </location>
</feature>
<dbReference type="Pfam" id="PF08241">
    <property type="entry name" value="Methyltransf_11"/>
    <property type="match status" value="1"/>
</dbReference>
<organism evidence="2 3">
    <name type="scientific">Candidatus Taylorbacteria bacterium RIFCSPLOWO2_12_FULL_43_20</name>
    <dbReference type="NCBI Taxonomy" id="1802332"/>
    <lineage>
        <taxon>Bacteria</taxon>
        <taxon>Candidatus Tayloriibacteriota</taxon>
    </lineage>
</organism>
<dbReference type="PANTHER" id="PTHR43591">
    <property type="entry name" value="METHYLTRANSFERASE"/>
    <property type="match status" value="1"/>
</dbReference>
<proteinExistence type="predicted"/>
<dbReference type="Proteomes" id="UP000177269">
    <property type="component" value="Unassembled WGS sequence"/>
</dbReference>
<accession>A0A1G2P2E1</accession>
<dbReference type="InterPro" id="IPR013216">
    <property type="entry name" value="Methyltransf_11"/>
</dbReference>
<reference evidence="2 3" key="1">
    <citation type="journal article" date="2016" name="Nat. Commun.">
        <title>Thousands of microbial genomes shed light on interconnected biogeochemical processes in an aquifer system.</title>
        <authorList>
            <person name="Anantharaman K."/>
            <person name="Brown C.T."/>
            <person name="Hug L.A."/>
            <person name="Sharon I."/>
            <person name="Castelle C.J."/>
            <person name="Probst A.J."/>
            <person name="Thomas B.C."/>
            <person name="Singh A."/>
            <person name="Wilkins M.J."/>
            <person name="Karaoz U."/>
            <person name="Brodie E.L."/>
            <person name="Williams K.H."/>
            <person name="Hubbard S.S."/>
            <person name="Banfield J.F."/>
        </authorList>
    </citation>
    <scope>NUCLEOTIDE SEQUENCE [LARGE SCALE GENOMIC DNA]</scope>
</reference>
<dbReference type="GO" id="GO:0008757">
    <property type="term" value="F:S-adenosylmethionine-dependent methyltransferase activity"/>
    <property type="evidence" value="ECO:0007669"/>
    <property type="project" value="InterPro"/>
</dbReference>
<protein>
    <recommendedName>
        <fullName evidence="1">Methyltransferase type 11 domain-containing protein</fullName>
    </recommendedName>
</protein>
<dbReference type="InterPro" id="IPR029063">
    <property type="entry name" value="SAM-dependent_MTases_sf"/>
</dbReference>